<dbReference type="InterPro" id="IPR007627">
    <property type="entry name" value="RNA_pol_sigma70_r2"/>
</dbReference>
<dbReference type="GO" id="GO:0003677">
    <property type="term" value="F:DNA binding"/>
    <property type="evidence" value="ECO:0007669"/>
    <property type="project" value="UniProtKB-KW"/>
</dbReference>
<dbReference type="InterPro" id="IPR039425">
    <property type="entry name" value="RNA_pol_sigma-70-like"/>
</dbReference>
<dbReference type="InterPro" id="IPR014284">
    <property type="entry name" value="RNA_pol_sigma-70_dom"/>
</dbReference>
<dbReference type="GO" id="GO:0016987">
    <property type="term" value="F:sigma factor activity"/>
    <property type="evidence" value="ECO:0007669"/>
    <property type="project" value="UniProtKB-KW"/>
</dbReference>
<protein>
    <submittedName>
        <fullName evidence="8">RNA polymerase sigma factor, sigma-70 family</fullName>
    </submittedName>
</protein>
<evidence type="ECO:0000256" key="5">
    <source>
        <dbReference type="ARBA" id="ARBA00023163"/>
    </source>
</evidence>
<feature type="compositionally biased region" description="Basic and acidic residues" evidence="6">
    <location>
        <begin position="223"/>
        <end position="238"/>
    </location>
</feature>
<dbReference type="Pfam" id="PF04542">
    <property type="entry name" value="Sigma70_r2"/>
    <property type="match status" value="1"/>
</dbReference>
<dbReference type="RefSeq" id="WP_093088286.1">
    <property type="nucleotide sequence ID" value="NZ_FNBE01000015.1"/>
</dbReference>
<name>A0A1G7XCR6_PSEOR</name>
<keyword evidence="9" id="KW-1185">Reference proteome</keyword>
<keyword evidence="3" id="KW-0731">Sigma factor</keyword>
<proteinExistence type="inferred from homology"/>
<organism evidence="8 9">
    <name type="scientific">Pseudonocardia oroxyli</name>
    <dbReference type="NCBI Taxonomy" id="366584"/>
    <lineage>
        <taxon>Bacteria</taxon>
        <taxon>Bacillati</taxon>
        <taxon>Actinomycetota</taxon>
        <taxon>Actinomycetes</taxon>
        <taxon>Pseudonocardiales</taxon>
        <taxon>Pseudonocardiaceae</taxon>
        <taxon>Pseudonocardia</taxon>
    </lineage>
</organism>
<dbReference type="InterPro" id="IPR013324">
    <property type="entry name" value="RNA_pol_sigma_r3/r4-like"/>
</dbReference>
<evidence type="ECO:0000256" key="1">
    <source>
        <dbReference type="ARBA" id="ARBA00010641"/>
    </source>
</evidence>
<keyword evidence="5" id="KW-0804">Transcription</keyword>
<accession>A0A1G7XCR6</accession>
<feature type="region of interest" description="Disordered" evidence="6">
    <location>
        <begin position="187"/>
        <end position="238"/>
    </location>
</feature>
<dbReference type="NCBIfam" id="TIGR02937">
    <property type="entry name" value="sigma70-ECF"/>
    <property type="match status" value="1"/>
</dbReference>
<evidence type="ECO:0000259" key="7">
    <source>
        <dbReference type="Pfam" id="PF04542"/>
    </source>
</evidence>
<evidence type="ECO:0000256" key="6">
    <source>
        <dbReference type="SAM" id="MobiDB-lite"/>
    </source>
</evidence>
<dbReference type="InterPro" id="IPR013325">
    <property type="entry name" value="RNA_pol_sigma_r2"/>
</dbReference>
<feature type="domain" description="RNA polymerase sigma-70 region 2" evidence="7">
    <location>
        <begin position="25"/>
        <end position="91"/>
    </location>
</feature>
<sequence>MRDRDVVEDAVVRARGGDTAAWELLVQEFASTVASVVAGFRVQPADAADLVQNTWASAVARVSDLREPSRFAGWLRQIAYRECLVHYHRIRRDSPSVHDADLPDPTPGPEEQAVTAQRDQALRAALTELGPRRQELLELLFLRGVADYETIASQARMPIGSVGPTRARALRALRTRLLLDGWGPDTRVNHASADHRPGRVARGRTSTVVRDQDRTPAALHGRAGRDAQVDELRDRSVA</sequence>
<dbReference type="GO" id="GO:0006352">
    <property type="term" value="P:DNA-templated transcription initiation"/>
    <property type="evidence" value="ECO:0007669"/>
    <property type="project" value="InterPro"/>
</dbReference>
<dbReference type="OrthoDB" id="265863at2"/>
<dbReference type="AlphaFoldDB" id="A0A1G7XCR6"/>
<evidence type="ECO:0000313" key="9">
    <source>
        <dbReference type="Proteomes" id="UP000198967"/>
    </source>
</evidence>
<dbReference type="EMBL" id="FNBE01000015">
    <property type="protein sequence ID" value="SDG82028.1"/>
    <property type="molecule type" value="Genomic_DNA"/>
</dbReference>
<dbReference type="STRING" id="366584.SAMN05216377_115159"/>
<comment type="similarity">
    <text evidence="1">Belongs to the sigma-70 factor family. ECF subfamily.</text>
</comment>
<dbReference type="Gene3D" id="1.10.10.10">
    <property type="entry name" value="Winged helix-like DNA-binding domain superfamily/Winged helix DNA-binding domain"/>
    <property type="match status" value="1"/>
</dbReference>
<evidence type="ECO:0000256" key="3">
    <source>
        <dbReference type="ARBA" id="ARBA00023082"/>
    </source>
</evidence>
<evidence type="ECO:0000256" key="4">
    <source>
        <dbReference type="ARBA" id="ARBA00023125"/>
    </source>
</evidence>
<reference evidence="8 9" key="1">
    <citation type="submission" date="2016-10" db="EMBL/GenBank/DDBJ databases">
        <authorList>
            <person name="de Groot N.N."/>
        </authorList>
    </citation>
    <scope>NUCLEOTIDE SEQUENCE [LARGE SCALE GENOMIC DNA]</scope>
    <source>
        <strain evidence="8 9">CGMCC 4.3143</strain>
    </source>
</reference>
<keyword evidence="4" id="KW-0238">DNA-binding</keyword>
<dbReference type="Gene3D" id="1.10.1740.10">
    <property type="match status" value="1"/>
</dbReference>
<dbReference type="SUPFAM" id="SSF88659">
    <property type="entry name" value="Sigma3 and sigma4 domains of RNA polymerase sigma factors"/>
    <property type="match status" value="1"/>
</dbReference>
<gene>
    <name evidence="8" type="ORF">SAMN05216377_115159</name>
</gene>
<dbReference type="PANTHER" id="PTHR43133">
    <property type="entry name" value="RNA POLYMERASE ECF-TYPE SIGMA FACTO"/>
    <property type="match status" value="1"/>
</dbReference>
<dbReference type="Proteomes" id="UP000198967">
    <property type="component" value="Unassembled WGS sequence"/>
</dbReference>
<evidence type="ECO:0000256" key="2">
    <source>
        <dbReference type="ARBA" id="ARBA00023015"/>
    </source>
</evidence>
<dbReference type="PANTHER" id="PTHR43133:SF8">
    <property type="entry name" value="RNA POLYMERASE SIGMA FACTOR HI_1459-RELATED"/>
    <property type="match status" value="1"/>
</dbReference>
<evidence type="ECO:0000313" key="8">
    <source>
        <dbReference type="EMBL" id="SDG82028.1"/>
    </source>
</evidence>
<keyword evidence="2" id="KW-0805">Transcription regulation</keyword>
<dbReference type="InterPro" id="IPR036388">
    <property type="entry name" value="WH-like_DNA-bd_sf"/>
</dbReference>
<dbReference type="SUPFAM" id="SSF88946">
    <property type="entry name" value="Sigma2 domain of RNA polymerase sigma factors"/>
    <property type="match status" value="1"/>
</dbReference>